<feature type="transmembrane region" description="Helical" evidence="1">
    <location>
        <begin position="86"/>
        <end position="109"/>
    </location>
</feature>
<sequence length="174" mass="19487">MNAKFLIVPQLLATLLLGILCGVFAAFALDVAPALRQVDAATYINMQQYLNQTPRNLGFALLFFGATLFPFLSAGMAAWKSQRRVALYWLIIALVHFIGVYWVSIVINIPLHQEILGWNPAAPPTDWQSTRESWENGNVIRTLTEGVCFMGALTLIVLRGWLAAQPVYVMRKQH</sequence>
<keyword evidence="1" id="KW-0812">Transmembrane</keyword>
<feature type="transmembrane region" description="Helical" evidence="1">
    <location>
        <begin position="60"/>
        <end position="79"/>
    </location>
</feature>
<comment type="caution">
    <text evidence="2">The sequence shown here is derived from an EMBL/GenBank/DDBJ whole genome shotgun (WGS) entry which is preliminary data.</text>
</comment>
<dbReference type="InterPro" id="IPR013901">
    <property type="entry name" value="Anthrone_oxy"/>
</dbReference>
<evidence type="ECO:0008006" key="4">
    <source>
        <dbReference type="Google" id="ProtNLM"/>
    </source>
</evidence>
<name>A0A1Y1Q8M9_9GAMM</name>
<dbReference type="AlphaFoldDB" id="A0A1Y1Q8M9"/>
<keyword evidence="1" id="KW-0472">Membrane</keyword>
<dbReference type="Proteomes" id="UP000192491">
    <property type="component" value="Unassembled WGS sequence"/>
</dbReference>
<protein>
    <recommendedName>
        <fullName evidence="4">DUF1772 domain-containing protein</fullName>
    </recommendedName>
</protein>
<proteinExistence type="predicted"/>
<accession>A0A1Y1Q8M9</accession>
<evidence type="ECO:0000313" key="3">
    <source>
        <dbReference type="Proteomes" id="UP000192491"/>
    </source>
</evidence>
<reference evidence="2 3" key="1">
    <citation type="submission" date="2017-01" db="EMBL/GenBank/DDBJ databases">
        <title>Novel large sulfur bacteria in the metagenomes of groundwater-fed chemosynthetic microbial mats in the Lake Huron basin.</title>
        <authorList>
            <person name="Sharrar A.M."/>
            <person name="Flood B.E."/>
            <person name="Bailey J.V."/>
            <person name="Jones D.S."/>
            <person name="Biddanda B."/>
            <person name="Ruberg S.A."/>
            <person name="Marcus D.N."/>
            <person name="Dick G.J."/>
        </authorList>
    </citation>
    <scope>NUCLEOTIDE SEQUENCE [LARGE SCALE GENOMIC DNA]</scope>
    <source>
        <strain evidence="2">A8</strain>
    </source>
</reference>
<keyword evidence="1" id="KW-1133">Transmembrane helix</keyword>
<dbReference type="Pfam" id="PF08592">
    <property type="entry name" value="Anthrone_oxy"/>
    <property type="match status" value="1"/>
</dbReference>
<feature type="transmembrane region" description="Helical" evidence="1">
    <location>
        <begin position="139"/>
        <end position="162"/>
    </location>
</feature>
<evidence type="ECO:0000313" key="2">
    <source>
        <dbReference type="EMBL" id="OQW99622.1"/>
    </source>
</evidence>
<gene>
    <name evidence="2" type="ORF">BWK73_50135</name>
</gene>
<dbReference type="EMBL" id="MTEJ01000690">
    <property type="protein sequence ID" value="OQW99622.1"/>
    <property type="molecule type" value="Genomic_DNA"/>
</dbReference>
<organism evidence="2 3">
    <name type="scientific">Thiothrix lacustris</name>
    <dbReference type="NCBI Taxonomy" id="525917"/>
    <lineage>
        <taxon>Bacteria</taxon>
        <taxon>Pseudomonadati</taxon>
        <taxon>Pseudomonadota</taxon>
        <taxon>Gammaproteobacteria</taxon>
        <taxon>Thiotrichales</taxon>
        <taxon>Thiotrichaceae</taxon>
        <taxon>Thiothrix</taxon>
    </lineage>
</organism>
<evidence type="ECO:0000256" key="1">
    <source>
        <dbReference type="SAM" id="Phobius"/>
    </source>
</evidence>